<name>A0ABZ0ICZ8_9GAMM</name>
<evidence type="ECO:0000313" key="3">
    <source>
        <dbReference type="Proteomes" id="UP001626549"/>
    </source>
</evidence>
<dbReference type="NCBIfam" id="NF045761">
    <property type="entry name" value="NAMPUrTaseMurU"/>
    <property type="match status" value="1"/>
</dbReference>
<dbReference type="EMBL" id="CP136865">
    <property type="protein sequence ID" value="WOJ96917.1"/>
    <property type="molecule type" value="Genomic_DNA"/>
</dbReference>
<protein>
    <submittedName>
        <fullName evidence="2">Nucleotidyltransferase family protein</fullName>
    </submittedName>
</protein>
<gene>
    <name evidence="2" type="ORF">R0137_16995</name>
</gene>
<proteinExistence type="predicted"/>
<organism evidence="2 3">
    <name type="scientific">Congregibacter brevis</name>
    <dbReference type="NCBI Taxonomy" id="3081201"/>
    <lineage>
        <taxon>Bacteria</taxon>
        <taxon>Pseudomonadati</taxon>
        <taxon>Pseudomonadota</taxon>
        <taxon>Gammaproteobacteria</taxon>
        <taxon>Cellvibrionales</taxon>
        <taxon>Halieaceae</taxon>
        <taxon>Congregibacter</taxon>
    </lineage>
</organism>
<keyword evidence="3" id="KW-1185">Reference proteome</keyword>
<dbReference type="InterPro" id="IPR029044">
    <property type="entry name" value="Nucleotide-diphossugar_trans"/>
</dbReference>
<dbReference type="InterPro" id="IPR005835">
    <property type="entry name" value="NTP_transferase_dom"/>
</dbReference>
<sequence length="239" mass="26442">MTVTDRQLSAPATAPVTRAMLLAAGKGERMRPLTLDTPKPLLPVAGKPLIEYHIERMVAGGVRDIVINVSWLGEQIEAYCGDGSRWDCVLRYSREPEPLETAGGIIQALPLLGDKPFLLVNADIWTDFDFQKLLSVSLPRQAAHLVLVDNPEHNTEGDFSLELDSVQLPSTETLTYAGIGLYDPLFFEGFAPGKRALLPLLQRAIEESRLFGEHHLGHWTDVGTPKRLEALERRLLASN</sequence>
<dbReference type="InterPro" id="IPR054790">
    <property type="entry name" value="MurU"/>
</dbReference>
<dbReference type="SUPFAM" id="SSF53448">
    <property type="entry name" value="Nucleotide-diphospho-sugar transferases"/>
    <property type="match status" value="1"/>
</dbReference>
<dbReference type="RefSeq" id="WP_407327604.1">
    <property type="nucleotide sequence ID" value="NZ_CP136865.1"/>
</dbReference>
<evidence type="ECO:0000313" key="2">
    <source>
        <dbReference type="EMBL" id="WOJ96917.1"/>
    </source>
</evidence>
<reference evidence="2 3" key="1">
    <citation type="submission" date="2023-10" db="EMBL/GenBank/DDBJ databases">
        <title>Two novel species belonging to the OM43/NOR5 clade.</title>
        <authorList>
            <person name="Park M."/>
        </authorList>
    </citation>
    <scope>NUCLEOTIDE SEQUENCE [LARGE SCALE GENOMIC DNA]</scope>
    <source>
        <strain evidence="2 3">IMCC45268</strain>
    </source>
</reference>
<dbReference type="InterPro" id="IPR050486">
    <property type="entry name" value="Mannose-1P_guanyltransferase"/>
</dbReference>
<accession>A0ABZ0ICZ8</accession>
<dbReference type="Gene3D" id="3.90.550.10">
    <property type="entry name" value="Spore Coat Polysaccharide Biosynthesis Protein SpsA, Chain A"/>
    <property type="match status" value="1"/>
</dbReference>
<dbReference type="Proteomes" id="UP001626549">
    <property type="component" value="Chromosome"/>
</dbReference>
<dbReference type="CDD" id="cd06422">
    <property type="entry name" value="NTP_transferase_like_1"/>
    <property type="match status" value="1"/>
</dbReference>
<dbReference type="PANTHER" id="PTHR22572">
    <property type="entry name" value="SUGAR-1-PHOSPHATE GUANYL TRANSFERASE"/>
    <property type="match status" value="1"/>
</dbReference>
<feature type="domain" description="Nucleotidyl transferase" evidence="1">
    <location>
        <begin position="19"/>
        <end position="152"/>
    </location>
</feature>
<evidence type="ECO:0000259" key="1">
    <source>
        <dbReference type="Pfam" id="PF00483"/>
    </source>
</evidence>
<dbReference type="Pfam" id="PF00483">
    <property type="entry name" value="NTP_transferase"/>
    <property type="match status" value="1"/>
</dbReference>